<evidence type="ECO:0000313" key="2">
    <source>
        <dbReference type="Proteomes" id="UP000823405"/>
    </source>
</evidence>
<feature type="non-terminal residue" evidence="1">
    <location>
        <position position="317"/>
    </location>
</feature>
<accession>A0A9P6QMT0</accession>
<keyword evidence="2" id="KW-1185">Reference proteome</keyword>
<reference evidence="1" key="1">
    <citation type="journal article" date="2020" name="Fungal Divers.">
        <title>Resolving the Mortierellaceae phylogeny through synthesis of multi-gene phylogenetics and phylogenomics.</title>
        <authorList>
            <person name="Vandepol N."/>
            <person name="Liber J."/>
            <person name="Desiro A."/>
            <person name="Na H."/>
            <person name="Kennedy M."/>
            <person name="Barry K."/>
            <person name="Grigoriev I.V."/>
            <person name="Miller A.N."/>
            <person name="O'Donnell K."/>
            <person name="Stajich J.E."/>
            <person name="Bonito G."/>
        </authorList>
    </citation>
    <scope>NUCLEOTIDE SEQUENCE</scope>
    <source>
        <strain evidence="1">NVP60</strain>
    </source>
</reference>
<comment type="caution">
    <text evidence="1">The sequence shown here is derived from an EMBL/GenBank/DDBJ whole genome shotgun (WGS) entry which is preliminary data.</text>
</comment>
<dbReference type="AlphaFoldDB" id="A0A9P6QMT0"/>
<gene>
    <name evidence="1" type="ORF">BGZ97_009122</name>
</gene>
<dbReference type="Proteomes" id="UP000823405">
    <property type="component" value="Unassembled WGS sequence"/>
</dbReference>
<protein>
    <submittedName>
        <fullName evidence="1">Uncharacterized protein</fullName>
    </submittedName>
</protein>
<proteinExistence type="predicted"/>
<evidence type="ECO:0000313" key="1">
    <source>
        <dbReference type="EMBL" id="KAG0282162.1"/>
    </source>
</evidence>
<sequence>MLWELKLENPIARYHRGQGILRAHNGPQLIECIRDLVLPLRSFHFSDYGVQTTDPFLPAPDEWKIWRGGDHRWIGIHDVLSYEPIVMTKLELDHWEYTTAGWESELVRYLTKSPQLLHLKAPKIAIPIGKMDVARVLPSNFADAGRTPPVIWVCRGLLTLHIGFHGGGQGTMAQEDCTRVVFGYIARVCPLLRDLQIDGWESPRWTRPVYLRLKSGLCLLSKLKDLESLRIVPLLRTATFLEGNLDWMVPSGHTAEKRENRYPVKDVWEYELLEEEKRSGRPTRTGGLTDGLTIDDRVSDMSPEMKMALGRLGRLMD</sequence>
<organism evidence="1 2">
    <name type="scientific">Linnemannia gamsii</name>
    <dbReference type="NCBI Taxonomy" id="64522"/>
    <lineage>
        <taxon>Eukaryota</taxon>
        <taxon>Fungi</taxon>
        <taxon>Fungi incertae sedis</taxon>
        <taxon>Mucoromycota</taxon>
        <taxon>Mortierellomycotina</taxon>
        <taxon>Mortierellomycetes</taxon>
        <taxon>Mortierellales</taxon>
        <taxon>Mortierellaceae</taxon>
        <taxon>Linnemannia</taxon>
    </lineage>
</organism>
<dbReference type="EMBL" id="JAAAIN010004302">
    <property type="protein sequence ID" value="KAG0282162.1"/>
    <property type="molecule type" value="Genomic_DNA"/>
</dbReference>
<dbReference type="OrthoDB" id="2336258at2759"/>
<name>A0A9P6QMT0_9FUNG</name>